<reference evidence="1 2" key="1">
    <citation type="submission" date="2017-04" db="EMBL/GenBank/DDBJ databases">
        <title>Comparative genome analysis of Subtercola boreus.</title>
        <authorList>
            <person name="Cho Y.-J."/>
            <person name="Cho A."/>
            <person name="Kim O.-S."/>
            <person name="Lee J.-I."/>
        </authorList>
    </citation>
    <scope>NUCLEOTIDE SEQUENCE [LARGE SCALE GENOMIC DNA]</scope>
    <source>
        <strain evidence="1 2">P28004</strain>
    </source>
</reference>
<protein>
    <submittedName>
        <fullName evidence="1">Uncharacterized protein</fullName>
    </submittedName>
</protein>
<dbReference type="OrthoDB" id="4977735at2"/>
<accession>A0A3E0W8K6</accession>
<name>A0A3E0W8K6_9MICO</name>
<comment type="caution">
    <text evidence="1">The sequence shown here is derived from an EMBL/GenBank/DDBJ whole genome shotgun (WGS) entry which is preliminary data.</text>
</comment>
<dbReference type="RefSeq" id="WP_116419941.1">
    <property type="nucleotide sequence ID" value="NZ_NBXC01000030.1"/>
</dbReference>
<organism evidence="1 2">
    <name type="scientific">Subtercola boreus</name>
    <dbReference type="NCBI Taxonomy" id="120213"/>
    <lineage>
        <taxon>Bacteria</taxon>
        <taxon>Bacillati</taxon>
        <taxon>Actinomycetota</taxon>
        <taxon>Actinomycetes</taxon>
        <taxon>Micrococcales</taxon>
        <taxon>Microbacteriaceae</taxon>
        <taxon>Subtercola</taxon>
    </lineage>
</organism>
<gene>
    <name evidence="1" type="ORF">B7R25_15960</name>
</gene>
<dbReference type="EMBL" id="NBXE01000035">
    <property type="protein sequence ID" value="RFA25043.1"/>
    <property type="molecule type" value="Genomic_DNA"/>
</dbReference>
<dbReference type="AlphaFoldDB" id="A0A3E0W8K6"/>
<sequence length="157" mass="17637">MITEQIDLTRRMDERFKAETTWSVAMSYDEPVWYRRLLSALVLVVGDSEIRYFSSTYAVTKGEDTSLVDVVVLTDEIIAYAAFSSDPQAPELQLNVVALARRSLTGFGVAVSDDEDLTISVSYPGFDKTLPLGSSDWPHRETETFNLIECLRQDLVS</sequence>
<dbReference type="Proteomes" id="UP000257080">
    <property type="component" value="Unassembled WGS sequence"/>
</dbReference>
<proteinExistence type="predicted"/>
<evidence type="ECO:0000313" key="1">
    <source>
        <dbReference type="EMBL" id="RFA25043.1"/>
    </source>
</evidence>
<evidence type="ECO:0000313" key="2">
    <source>
        <dbReference type="Proteomes" id="UP000257080"/>
    </source>
</evidence>